<sequence length="85" mass="9937">PNSLVTFHGREDLATCLGYRYGTGCQHRSRSTQKRENWELWQLCYSCARKLHPDYYADKKNHGVRKVSGTQYSKVPFNIEEMPTP</sequence>
<evidence type="ECO:0000313" key="1">
    <source>
        <dbReference type="EMBL" id="GAF86467.1"/>
    </source>
</evidence>
<accession>X0TE94</accession>
<reference evidence="1" key="1">
    <citation type="journal article" date="2014" name="Front. Microbiol.">
        <title>High frequency of phylogenetically diverse reductive dehalogenase-homologous genes in deep subseafloor sedimentary metagenomes.</title>
        <authorList>
            <person name="Kawai M."/>
            <person name="Futagami T."/>
            <person name="Toyoda A."/>
            <person name="Takaki Y."/>
            <person name="Nishi S."/>
            <person name="Hori S."/>
            <person name="Arai W."/>
            <person name="Tsubouchi T."/>
            <person name="Morono Y."/>
            <person name="Uchiyama I."/>
            <person name="Ito T."/>
            <person name="Fujiyama A."/>
            <person name="Inagaki F."/>
            <person name="Takami H."/>
        </authorList>
    </citation>
    <scope>NUCLEOTIDE SEQUENCE</scope>
    <source>
        <strain evidence="1">Expedition CK06-06</strain>
    </source>
</reference>
<comment type="caution">
    <text evidence="1">The sequence shown here is derived from an EMBL/GenBank/DDBJ whole genome shotgun (WGS) entry which is preliminary data.</text>
</comment>
<organism evidence="1">
    <name type="scientific">marine sediment metagenome</name>
    <dbReference type="NCBI Taxonomy" id="412755"/>
    <lineage>
        <taxon>unclassified sequences</taxon>
        <taxon>metagenomes</taxon>
        <taxon>ecological metagenomes</taxon>
    </lineage>
</organism>
<gene>
    <name evidence="1" type="ORF">S01H1_30781</name>
</gene>
<dbReference type="EMBL" id="BARS01018963">
    <property type="protein sequence ID" value="GAF86467.1"/>
    <property type="molecule type" value="Genomic_DNA"/>
</dbReference>
<name>X0TE94_9ZZZZ</name>
<protein>
    <submittedName>
        <fullName evidence="1">Uncharacterized protein</fullName>
    </submittedName>
</protein>
<dbReference type="AlphaFoldDB" id="X0TE94"/>
<proteinExistence type="predicted"/>
<feature type="non-terminal residue" evidence="1">
    <location>
        <position position="1"/>
    </location>
</feature>